<dbReference type="STRING" id="554065.E1ZBU0"/>
<dbReference type="Proteomes" id="UP000008141">
    <property type="component" value="Unassembled WGS sequence"/>
</dbReference>
<evidence type="ECO:0000256" key="2">
    <source>
        <dbReference type="SAM" id="MobiDB-lite"/>
    </source>
</evidence>
<comment type="similarity">
    <text evidence="1">Belongs to the MDM20/NAA25 family.</text>
</comment>
<accession>E1ZBU0</accession>
<dbReference type="InterPro" id="IPR019183">
    <property type="entry name" value="NAA25_NatB_aux_su"/>
</dbReference>
<dbReference type="FunCoup" id="E1ZBU0">
    <property type="interactions" value="1887"/>
</dbReference>
<proteinExistence type="inferred from homology"/>
<dbReference type="PANTHER" id="PTHR22767">
    <property type="entry name" value="N-TERMINAL ACETYLTRANSFERASE-RELATED"/>
    <property type="match status" value="1"/>
</dbReference>
<dbReference type="SUPFAM" id="SSF48452">
    <property type="entry name" value="TPR-like"/>
    <property type="match status" value="1"/>
</dbReference>
<dbReference type="GeneID" id="17356129"/>
<sequence>MALHGEEAYERKLRPLYDALDARSYKQAVKLADVVLKKYKNDQLARALKGYALYHTGKHQEALQLMRDIVAEGPEAERVAYAAAAEKHPRDTDILAGLFKSYVREFNFVKQQQVAMKLSKLVASSPDNKCGWWIVCSLALQARAALLHQDQHGNPLAAGGGLAPDKLLQLAETMAARQAAAAVQHAPAQPQQAQPQVAVGLSYEALLLYLDILQGQGKAQQALEVVEGPLGGAVPLPADRLQLRAAALVRAGDLPAAAACYRQAVQAAPDDWLSWQLYLDCLLPGSSGGPSGSRFPVGVVGGLADIWDRRMQQQQQQQQPAGGGIGDDAAAALAAAKESMRQLSAEVAPSDSWRAQLDNGVLRAPHLWRCELLLRRQRLAGAADGHTDTVPASEEQQQELAAAVGEAFPMLAANFSCVSDLRAYLATLSGTAAEQLATAVHRQAAELNAQDAANSSAGVGGSTGNSSAAANGGGGGGVSGEVRRLQRLVNAHQIEQELGLPRFAAPDEAVAHARCLLDLYRRHMHLSAGLDEKERGYGEELVAGAVESLMAAAVLETAAAAPAQAAGPGAAPPPERALARMVQAVLVLEAAQQRRKVSAPLRLAATALYSLLGAPKLAAAQFAALDIKSILHDSMTGHWMLPLLPGGATAAAYLRW</sequence>
<name>E1ZBU0_CHLVA</name>
<keyword evidence="4" id="KW-1185">Reference proteome</keyword>
<dbReference type="Gene3D" id="1.25.40.1040">
    <property type="match status" value="1"/>
</dbReference>
<dbReference type="OrthoDB" id="1874341at2759"/>
<protein>
    <submittedName>
        <fullName evidence="3">Uncharacterized protein</fullName>
    </submittedName>
</protein>
<gene>
    <name evidence="3" type="ORF">CHLNCDRAFT_144070</name>
</gene>
<evidence type="ECO:0000313" key="4">
    <source>
        <dbReference type="Proteomes" id="UP000008141"/>
    </source>
</evidence>
<dbReference type="EMBL" id="GL433841">
    <property type="protein sequence ID" value="EFN56700.1"/>
    <property type="molecule type" value="Genomic_DNA"/>
</dbReference>
<organism evidence="4">
    <name type="scientific">Chlorella variabilis</name>
    <name type="common">Green alga</name>
    <dbReference type="NCBI Taxonomy" id="554065"/>
    <lineage>
        <taxon>Eukaryota</taxon>
        <taxon>Viridiplantae</taxon>
        <taxon>Chlorophyta</taxon>
        <taxon>core chlorophytes</taxon>
        <taxon>Trebouxiophyceae</taxon>
        <taxon>Chlorellales</taxon>
        <taxon>Chlorellaceae</taxon>
        <taxon>Chlorella clade</taxon>
        <taxon>Chlorella</taxon>
    </lineage>
</organism>
<dbReference type="GO" id="GO:0031416">
    <property type="term" value="C:NatB complex"/>
    <property type="evidence" value="ECO:0007669"/>
    <property type="project" value="TreeGrafter"/>
</dbReference>
<dbReference type="AlphaFoldDB" id="E1ZBU0"/>
<reference evidence="3 4" key="1">
    <citation type="journal article" date="2010" name="Plant Cell">
        <title>The Chlorella variabilis NC64A genome reveals adaptation to photosymbiosis, coevolution with viruses, and cryptic sex.</title>
        <authorList>
            <person name="Blanc G."/>
            <person name="Duncan G."/>
            <person name="Agarkova I."/>
            <person name="Borodovsky M."/>
            <person name="Gurnon J."/>
            <person name="Kuo A."/>
            <person name="Lindquist E."/>
            <person name="Lucas S."/>
            <person name="Pangilinan J."/>
            <person name="Polle J."/>
            <person name="Salamov A."/>
            <person name="Terry A."/>
            <person name="Yamada T."/>
            <person name="Dunigan D.D."/>
            <person name="Grigoriev I.V."/>
            <person name="Claverie J.M."/>
            <person name="Van Etten J.L."/>
        </authorList>
    </citation>
    <scope>NUCLEOTIDE SEQUENCE [LARGE SCALE GENOMIC DNA]</scope>
    <source>
        <strain evidence="3 4">NC64A</strain>
    </source>
</reference>
<feature type="region of interest" description="Disordered" evidence="2">
    <location>
        <begin position="454"/>
        <end position="478"/>
    </location>
</feature>
<evidence type="ECO:0000256" key="1">
    <source>
        <dbReference type="ARBA" id="ARBA00006298"/>
    </source>
</evidence>
<dbReference type="Pfam" id="PF09797">
    <property type="entry name" value="NatB_MDM20"/>
    <property type="match status" value="1"/>
</dbReference>
<dbReference type="InterPro" id="IPR011990">
    <property type="entry name" value="TPR-like_helical_dom_sf"/>
</dbReference>
<evidence type="ECO:0000313" key="3">
    <source>
        <dbReference type="EMBL" id="EFN56700.1"/>
    </source>
</evidence>
<dbReference type="InParanoid" id="E1ZBU0"/>
<dbReference type="RefSeq" id="XP_005848802.1">
    <property type="nucleotide sequence ID" value="XM_005848740.1"/>
</dbReference>
<dbReference type="eggNOG" id="KOG2053">
    <property type="taxonomic scope" value="Eukaryota"/>
</dbReference>
<dbReference type="PANTHER" id="PTHR22767:SF3">
    <property type="entry name" value="N-ALPHA-ACETYLTRANSFERASE 25, NATB AUXILIARY SUBUNIT"/>
    <property type="match status" value="1"/>
</dbReference>
<dbReference type="KEGG" id="cvr:CHLNCDRAFT_144070"/>